<sequence>MATKEFTQIENILYDYPDLESEIKRRKTALAFPVRERDENIGGSHASGGPSEAERYVVTLDQDKRLRLLEDQLLQIKRCLIRISPEERKVIEVRYFNPETRKASWERVSEEVQYYSKTQCLRIRNKFVLDLGKSLGLID</sequence>
<evidence type="ECO:0000313" key="2">
    <source>
        <dbReference type="Proteomes" id="UP001179483"/>
    </source>
</evidence>
<dbReference type="NCBIfam" id="TIGR01636">
    <property type="entry name" value="phage_rinA"/>
    <property type="match status" value="1"/>
</dbReference>
<name>A0AAF0BIY6_9LACT</name>
<evidence type="ECO:0000313" key="1">
    <source>
        <dbReference type="EMBL" id="WCG37065.1"/>
    </source>
</evidence>
<protein>
    <submittedName>
        <fullName evidence="1">Uncharacterized protein</fullName>
    </submittedName>
</protein>
<reference evidence="1" key="1">
    <citation type="submission" date="2023-01" db="EMBL/GenBank/DDBJ databases">
        <title>Oxazolidinone resistance genes in florfenicol resistant enterococci from beef cattle and veal calves at slaughter.</title>
        <authorList>
            <person name="Biggel M."/>
        </authorList>
    </citation>
    <scope>NUCLEOTIDE SEQUENCE</scope>
    <source>
        <strain evidence="1">K79-1</strain>
    </source>
</reference>
<organism evidence="1 2">
    <name type="scientific">Aerococcus urinaeequi</name>
    <dbReference type="NCBI Taxonomy" id="51665"/>
    <lineage>
        <taxon>Bacteria</taxon>
        <taxon>Bacillati</taxon>
        <taxon>Bacillota</taxon>
        <taxon>Bacilli</taxon>
        <taxon>Lactobacillales</taxon>
        <taxon>Aerococcaceae</taxon>
        <taxon>Aerococcus</taxon>
    </lineage>
</organism>
<proteinExistence type="predicted"/>
<dbReference type="RefSeq" id="WP_271735337.1">
    <property type="nucleotide sequence ID" value="NZ_CP116590.1"/>
</dbReference>
<gene>
    <name evidence="1" type="ORF">PML80_05940</name>
</gene>
<dbReference type="EMBL" id="CP116590">
    <property type="protein sequence ID" value="WCG37065.1"/>
    <property type="molecule type" value="Genomic_DNA"/>
</dbReference>
<accession>A0AAF0BIY6</accession>
<dbReference type="AlphaFoldDB" id="A0AAF0BIY6"/>
<dbReference type="InterPro" id="IPR006523">
    <property type="entry name" value="RinA"/>
</dbReference>
<dbReference type="Proteomes" id="UP001179483">
    <property type="component" value="Chromosome"/>
</dbReference>